<reference evidence="3 4" key="1">
    <citation type="submission" date="2022-02" db="EMBL/GenBank/DDBJ databases">
        <title>Paenibacillus sp. MBLB1776 Whole Genome Shotgun Sequencing.</title>
        <authorList>
            <person name="Hwang C.Y."/>
            <person name="Cho E.-S."/>
            <person name="Seo M.-J."/>
        </authorList>
    </citation>
    <scope>NUCLEOTIDE SEQUENCE [LARGE SCALE GENOMIC DNA]</scope>
    <source>
        <strain evidence="3 4">MBLB1776</strain>
    </source>
</reference>
<accession>A0AA96LH50</accession>
<proteinExistence type="predicted"/>
<feature type="domain" description="Rhamnogalacturonase A/B/Epimerase-like pectate lyase" evidence="1">
    <location>
        <begin position="6"/>
        <end position="67"/>
    </location>
</feature>
<dbReference type="InterPro" id="IPR011050">
    <property type="entry name" value="Pectin_lyase_fold/virulence"/>
</dbReference>
<dbReference type="AlphaFoldDB" id="A0AA96LH50"/>
<sequence length="489" mass="54080">MNSSFADVKQFGAAGDGAGDDTESVQLALASIPDGGTVYFPPGTYRITRSIEILSDKVCLCGQGSGSHLLYTYEQQESDTPLTASLFVFRAGIRYVTIRDLRLEYTGSFYPEYGQSYLGKVDGLRFRQCFDVSIENIEASGFNASAITVTTGDASQYAKRFKVYKCYLHHNRVAGVLFGNVERISIMDCDLEYQGSQPDGGTGYGCAGFSSELPRDIQIMGNRACFNYRKGIDLHAGIGAIIEGNICHGNRLYGIYTEGTKTGNVIIRGNLISGMKVDRLDIPDPYTWISGIDFGPYSAALLPEEYHNYLIEGNEIIDFGLNHGSAYPIRCYFNFKRGMIQIKNNKMAAGRITHLIHLHNSSGTERREVQLDISGNQAFIRQATGYCFNLPMCSQLNIHGNQITIEQSAKREGIIALSEECLESVTMTNNHYTVPDLSAASALKDWTEPWLQDKMYKAGNFLNGRLEESHLRYPGAGTGSPYRQVCDTS</sequence>
<dbReference type="InterPro" id="IPR006626">
    <property type="entry name" value="PbH1"/>
</dbReference>
<dbReference type="SMART" id="SM00710">
    <property type="entry name" value="PbH1"/>
    <property type="match status" value="6"/>
</dbReference>
<dbReference type="InterPro" id="IPR024535">
    <property type="entry name" value="RHGA/B-epi-like_pectate_lyase"/>
</dbReference>
<dbReference type="InterPro" id="IPR039448">
    <property type="entry name" value="Beta_helix"/>
</dbReference>
<evidence type="ECO:0000259" key="2">
    <source>
        <dbReference type="Pfam" id="PF13229"/>
    </source>
</evidence>
<organism evidence="3 4">
    <name type="scientific">Paenibacillus aurantius</name>
    <dbReference type="NCBI Taxonomy" id="2918900"/>
    <lineage>
        <taxon>Bacteria</taxon>
        <taxon>Bacillati</taxon>
        <taxon>Bacillota</taxon>
        <taxon>Bacilli</taxon>
        <taxon>Bacillales</taxon>
        <taxon>Paenibacillaceae</taxon>
        <taxon>Paenibacillus</taxon>
    </lineage>
</organism>
<dbReference type="Pfam" id="PF13229">
    <property type="entry name" value="Beta_helix"/>
    <property type="match status" value="1"/>
</dbReference>
<protein>
    <submittedName>
        <fullName evidence="3">Glycosyl hydrolase family 28-related protein</fullName>
    </submittedName>
</protein>
<keyword evidence="4" id="KW-1185">Reference proteome</keyword>
<dbReference type="SUPFAM" id="SSF51126">
    <property type="entry name" value="Pectin lyase-like"/>
    <property type="match status" value="1"/>
</dbReference>
<name>A0AA96LH50_9BACL</name>
<dbReference type="RefSeq" id="WP_315606965.1">
    <property type="nucleotide sequence ID" value="NZ_CP130318.1"/>
</dbReference>
<dbReference type="GO" id="GO:0016787">
    <property type="term" value="F:hydrolase activity"/>
    <property type="evidence" value="ECO:0007669"/>
    <property type="project" value="UniProtKB-KW"/>
</dbReference>
<dbReference type="InterPro" id="IPR012334">
    <property type="entry name" value="Pectin_lyas_fold"/>
</dbReference>
<gene>
    <name evidence="3" type="ORF">MJA45_09230</name>
</gene>
<dbReference type="Proteomes" id="UP001305702">
    <property type="component" value="Chromosome"/>
</dbReference>
<evidence type="ECO:0000259" key="1">
    <source>
        <dbReference type="Pfam" id="PF12708"/>
    </source>
</evidence>
<evidence type="ECO:0000313" key="4">
    <source>
        <dbReference type="Proteomes" id="UP001305702"/>
    </source>
</evidence>
<dbReference type="Gene3D" id="2.160.20.10">
    <property type="entry name" value="Single-stranded right-handed beta-helix, Pectin lyase-like"/>
    <property type="match status" value="1"/>
</dbReference>
<keyword evidence="3" id="KW-0378">Hydrolase</keyword>
<dbReference type="Pfam" id="PF12708">
    <property type="entry name" value="Pect-lyase_RHGA_epim"/>
    <property type="match status" value="1"/>
</dbReference>
<evidence type="ECO:0000313" key="3">
    <source>
        <dbReference type="EMBL" id="WNQ13185.1"/>
    </source>
</evidence>
<dbReference type="EMBL" id="CP130318">
    <property type="protein sequence ID" value="WNQ13185.1"/>
    <property type="molecule type" value="Genomic_DNA"/>
</dbReference>
<dbReference type="KEGG" id="paun:MJA45_09230"/>
<feature type="domain" description="Right handed beta helix" evidence="2">
    <location>
        <begin position="122"/>
        <end position="271"/>
    </location>
</feature>